<evidence type="ECO:0000313" key="4">
    <source>
        <dbReference type="Proteomes" id="UP000697710"/>
    </source>
</evidence>
<protein>
    <submittedName>
        <fullName evidence="3">S-methyl-5-thioribose-1-phosphate isomerase</fullName>
    </submittedName>
</protein>
<dbReference type="Pfam" id="PF01008">
    <property type="entry name" value="IF-2B"/>
    <property type="match status" value="1"/>
</dbReference>
<name>A0A956LYZ0_UNCEI</name>
<proteinExistence type="inferred from homology"/>
<reference evidence="3" key="1">
    <citation type="submission" date="2020-04" db="EMBL/GenBank/DDBJ databases">
        <authorList>
            <person name="Zhang T."/>
        </authorList>
    </citation>
    <scope>NUCLEOTIDE SEQUENCE</scope>
    <source>
        <strain evidence="3">HKST-UBA01</strain>
    </source>
</reference>
<dbReference type="SUPFAM" id="SSF100950">
    <property type="entry name" value="NagB/RpiA/CoA transferase-like"/>
    <property type="match status" value="1"/>
</dbReference>
<organism evidence="3 4">
    <name type="scientific">Eiseniibacteriota bacterium</name>
    <dbReference type="NCBI Taxonomy" id="2212470"/>
    <lineage>
        <taxon>Bacteria</taxon>
        <taxon>Candidatus Eiseniibacteriota</taxon>
    </lineage>
</organism>
<sequence>MKTLETVTWQGGAVRLLDQRALPDEECYLEVRTVPDLVEAIRTLAVRGAPAIGVAGAMGLAMVAAASRAPAADTLLDEIRRASETLGNARPTAVNLGWALSRTVRRLESLAMTGASAAELRAQCLAEAQTIRTEDLDLSDRMARAGAELLPARGRVLTHCNTGGLATAGGGTALGVVLEAARQGKEL</sequence>
<reference evidence="3" key="2">
    <citation type="journal article" date="2021" name="Microbiome">
        <title>Successional dynamics and alternative stable states in a saline activated sludge microbial community over 9 years.</title>
        <authorList>
            <person name="Wang Y."/>
            <person name="Ye J."/>
            <person name="Ju F."/>
            <person name="Liu L."/>
            <person name="Boyd J.A."/>
            <person name="Deng Y."/>
            <person name="Parks D.H."/>
            <person name="Jiang X."/>
            <person name="Yin X."/>
            <person name="Woodcroft B.J."/>
            <person name="Tyson G.W."/>
            <person name="Hugenholtz P."/>
            <person name="Polz M.F."/>
            <person name="Zhang T."/>
        </authorList>
    </citation>
    <scope>NUCLEOTIDE SEQUENCE</scope>
    <source>
        <strain evidence="3">HKST-UBA01</strain>
    </source>
</reference>
<accession>A0A956LYZ0</accession>
<comment type="similarity">
    <text evidence="2">Belongs to the eIF-2B alpha/beta/delta subunits family.</text>
</comment>
<dbReference type="Proteomes" id="UP000697710">
    <property type="component" value="Unassembled WGS sequence"/>
</dbReference>
<dbReference type="PANTHER" id="PTHR43475:SF1">
    <property type="entry name" value="METHYLTHIORIBOSE-1-PHOSPHATE ISOMERASE"/>
    <property type="match status" value="1"/>
</dbReference>
<dbReference type="InterPro" id="IPR027363">
    <property type="entry name" value="M1Pi_N"/>
</dbReference>
<evidence type="ECO:0000256" key="1">
    <source>
        <dbReference type="ARBA" id="ARBA00023235"/>
    </source>
</evidence>
<dbReference type="FunFam" id="1.20.120.420:FF:000003">
    <property type="entry name" value="Methylthioribose-1-phosphate isomerase"/>
    <property type="match status" value="1"/>
</dbReference>
<dbReference type="EMBL" id="JAGQHR010000237">
    <property type="protein sequence ID" value="MCA9727788.1"/>
    <property type="molecule type" value="Genomic_DNA"/>
</dbReference>
<dbReference type="AlphaFoldDB" id="A0A956LYZ0"/>
<dbReference type="GO" id="GO:0046523">
    <property type="term" value="F:S-methyl-5-thioribose-1-phosphate isomerase activity"/>
    <property type="evidence" value="ECO:0007669"/>
    <property type="project" value="TreeGrafter"/>
</dbReference>
<dbReference type="Gene3D" id="1.20.120.420">
    <property type="entry name" value="translation initiation factor eif-2b, domain 1"/>
    <property type="match status" value="1"/>
</dbReference>
<dbReference type="InterPro" id="IPR000649">
    <property type="entry name" value="IF-2B-related"/>
</dbReference>
<evidence type="ECO:0000313" key="3">
    <source>
        <dbReference type="EMBL" id="MCA9727788.1"/>
    </source>
</evidence>
<gene>
    <name evidence="3" type="ORF">KC729_08910</name>
</gene>
<dbReference type="PANTHER" id="PTHR43475">
    <property type="entry name" value="METHYLTHIORIBOSE-1-PHOSPHATE ISOMERASE"/>
    <property type="match status" value="1"/>
</dbReference>
<keyword evidence="1 3" id="KW-0413">Isomerase</keyword>
<dbReference type="GO" id="GO:0019509">
    <property type="term" value="P:L-methionine salvage from methylthioadenosine"/>
    <property type="evidence" value="ECO:0007669"/>
    <property type="project" value="TreeGrafter"/>
</dbReference>
<evidence type="ECO:0000256" key="2">
    <source>
        <dbReference type="RuleBase" id="RU003814"/>
    </source>
</evidence>
<dbReference type="InterPro" id="IPR037171">
    <property type="entry name" value="NagB/RpiA_transferase-like"/>
</dbReference>
<feature type="non-terminal residue" evidence="3">
    <location>
        <position position="187"/>
    </location>
</feature>
<comment type="caution">
    <text evidence="3">The sequence shown here is derived from an EMBL/GenBank/DDBJ whole genome shotgun (WGS) entry which is preliminary data.</text>
</comment>